<reference evidence="2 3" key="2">
    <citation type="journal article" date="2008" name="Nature">
        <title>The Phaeodactylum genome reveals the evolutionary history of diatom genomes.</title>
        <authorList>
            <person name="Bowler C."/>
            <person name="Allen A.E."/>
            <person name="Badger J.H."/>
            <person name="Grimwood J."/>
            <person name="Jabbari K."/>
            <person name="Kuo A."/>
            <person name="Maheswari U."/>
            <person name="Martens C."/>
            <person name="Maumus F."/>
            <person name="Otillar R.P."/>
            <person name="Rayko E."/>
            <person name="Salamov A."/>
            <person name="Vandepoele K."/>
            <person name="Beszteri B."/>
            <person name="Gruber A."/>
            <person name="Heijde M."/>
            <person name="Katinka M."/>
            <person name="Mock T."/>
            <person name="Valentin K."/>
            <person name="Verret F."/>
            <person name="Berges J.A."/>
            <person name="Brownlee C."/>
            <person name="Cadoret J.P."/>
            <person name="Chiovitti A."/>
            <person name="Choi C.J."/>
            <person name="Coesel S."/>
            <person name="De Martino A."/>
            <person name="Detter J.C."/>
            <person name="Durkin C."/>
            <person name="Falciatore A."/>
            <person name="Fournet J."/>
            <person name="Haruta M."/>
            <person name="Huysman M.J."/>
            <person name="Jenkins B.D."/>
            <person name="Jiroutova K."/>
            <person name="Jorgensen R.E."/>
            <person name="Joubert Y."/>
            <person name="Kaplan A."/>
            <person name="Kroger N."/>
            <person name="Kroth P.G."/>
            <person name="La Roche J."/>
            <person name="Lindquist E."/>
            <person name="Lommer M."/>
            <person name="Martin-Jezequel V."/>
            <person name="Lopez P.J."/>
            <person name="Lucas S."/>
            <person name="Mangogna M."/>
            <person name="McGinnis K."/>
            <person name="Medlin L.K."/>
            <person name="Montsant A."/>
            <person name="Oudot-Le Secq M.P."/>
            <person name="Napoli C."/>
            <person name="Obornik M."/>
            <person name="Parker M.S."/>
            <person name="Petit J.L."/>
            <person name="Porcel B.M."/>
            <person name="Poulsen N."/>
            <person name="Robison M."/>
            <person name="Rychlewski L."/>
            <person name="Rynearson T.A."/>
            <person name="Schmutz J."/>
            <person name="Shapiro H."/>
            <person name="Siaut M."/>
            <person name="Stanley M."/>
            <person name="Sussman M.R."/>
            <person name="Taylor A.R."/>
            <person name="Vardi A."/>
            <person name="von Dassow P."/>
            <person name="Vyverman W."/>
            <person name="Willis A."/>
            <person name="Wyrwicz L.S."/>
            <person name="Rokhsar D.S."/>
            <person name="Weissenbach J."/>
            <person name="Armbrust E.V."/>
            <person name="Green B.R."/>
            <person name="Van de Peer Y."/>
            <person name="Grigoriev I.V."/>
        </authorList>
    </citation>
    <scope>NUCLEOTIDE SEQUENCE [LARGE SCALE GENOMIC DNA]</scope>
    <source>
        <strain evidence="2 3">CCMP1335</strain>
    </source>
</reference>
<dbReference type="InterPro" id="IPR035940">
    <property type="entry name" value="CAP_sf"/>
</dbReference>
<organism evidence="2 3">
    <name type="scientific">Thalassiosira pseudonana</name>
    <name type="common">Marine diatom</name>
    <name type="synonym">Cyclotella nana</name>
    <dbReference type="NCBI Taxonomy" id="35128"/>
    <lineage>
        <taxon>Eukaryota</taxon>
        <taxon>Sar</taxon>
        <taxon>Stramenopiles</taxon>
        <taxon>Ochrophyta</taxon>
        <taxon>Bacillariophyta</taxon>
        <taxon>Coscinodiscophyceae</taxon>
        <taxon>Thalassiosirophycidae</taxon>
        <taxon>Thalassiosirales</taxon>
        <taxon>Thalassiosiraceae</taxon>
        <taxon>Thalassiosira</taxon>
    </lineage>
</organism>
<evidence type="ECO:0000313" key="3">
    <source>
        <dbReference type="Proteomes" id="UP000001449"/>
    </source>
</evidence>
<dbReference type="PANTHER" id="PTHR10334">
    <property type="entry name" value="CYSTEINE-RICH SECRETORY PROTEIN-RELATED"/>
    <property type="match status" value="1"/>
</dbReference>
<dbReference type="SUPFAM" id="SSF55797">
    <property type="entry name" value="PR-1-like"/>
    <property type="match status" value="1"/>
</dbReference>
<keyword evidence="3" id="KW-1185">Reference proteome</keyword>
<evidence type="ECO:0000313" key="2">
    <source>
        <dbReference type="EMBL" id="EED88097.1"/>
    </source>
</evidence>
<dbReference type="Proteomes" id="UP000001449">
    <property type="component" value="Chromosome 20"/>
</dbReference>
<gene>
    <name evidence="2" type="ORF">THAPSDRAFT_11545</name>
</gene>
<dbReference type="GeneID" id="7448543"/>
<dbReference type="FunFam" id="3.40.33.10:FF:000040">
    <property type="entry name" value="Predicted protein"/>
    <property type="match status" value="1"/>
</dbReference>
<dbReference type="Gene3D" id="3.40.33.10">
    <property type="entry name" value="CAP"/>
    <property type="match status" value="1"/>
</dbReference>
<dbReference type="Pfam" id="PF00188">
    <property type="entry name" value="CAP"/>
    <property type="match status" value="1"/>
</dbReference>
<sequence>MRDKNGNGMCCQEGEGSYLILSSDGQEIVRGDRFRDKVKVLYCVLLLPHFLDHLPHTPIFTYQVLHIIRIGYDPELEMDAVDVEWLDAHNTRRNSFHTIENDETFVPLKWSKSLKNDAADYIDHLLGDCNVDEIHLESGVEEGANLFGESGFSRKNPLDDPEEVLRHWFDQKEGKGFHPSFSQIAWRGTQYVGCASGRTADGCERHVCRYVPPGNCRVDAYDDWLTSTLLDSTISGARCPDDGCYVVSVQPNDCSNDLDSCRH</sequence>
<dbReference type="InterPro" id="IPR014044">
    <property type="entry name" value="CAP_dom"/>
</dbReference>
<dbReference type="KEGG" id="tps:THAPSDRAFT_11545"/>
<name>B8CEU8_THAPS</name>
<evidence type="ECO:0000259" key="1">
    <source>
        <dbReference type="SMART" id="SM00198"/>
    </source>
</evidence>
<dbReference type="RefSeq" id="XP_002294737.1">
    <property type="nucleotide sequence ID" value="XM_002294701.1"/>
</dbReference>
<feature type="domain" description="SCP" evidence="1">
    <location>
        <begin position="80"/>
        <end position="218"/>
    </location>
</feature>
<dbReference type="EMBL" id="CM000652">
    <property type="protein sequence ID" value="EED88097.1"/>
    <property type="molecule type" value="Genomic_DNA"/>
</dbReference>
<dbReference type="InterPro" id="IPR001283">
    <property type="entry name" value="CRISP-related"/>
</dbReference>
<proteinExistence type="predicted"/>
<dbReference type="HOGENOM" id="CLU_1059543_0_0_1"/>
<dbReference type="AlphaFoldDB" id="B8CEU8"/>
<dbReference type="SMART" id="SM00198">
    <property type="entry name" value="SCP"/>
    <property type="match status" value="1"/>
</dbReference>
<protein>
    <recommendedName>
        <fullName evidence="1">SCP domain-containing protein</fullName>
    </recommendedName>
</protein>
<accession>B8CEU8</accession>
<dbReference type="GO" id="GO:0005615">
    <property type="term" value="C:extracellular space"/>
    <property type="evidence" value="ECO:0000318"/>
    <property type="project" value="GO_Central"/>
</dbReference>
<reference evidence="2 3" key="1">
    <citation type="journal article" date="2004" name="Science">
        <title>The genome of the diatom Thalassiosira pseudonana: ecology, evolution, and metabolism.</title>
        <authorList>
            <person name="Armbrust E.V."/>
            <person name="Berges J.A."/>
            <person name="Bowler C."/>
            <person name="Green B.R."/>
            <person name="Martinez D."/>
            <person name="Putnam N.H."/>
            <person name="Zhou S."/>
            <person name="Allen A.E."/>
            <person name="Apt K.E."/>
            <person name="Bechner M."/>
            <person name="Brzezinski M.A."/>
            <person name="Chaal B.K."/>
            <person name="Chiovitti A."/>
            <person name="Davis A.K."/>
            <person name="Demarest M.S."/>
            <person name="Detter J.C."/>
            <person name="Glavina T."/>
            <person name="Goodstein D."/>
            <person name="Hadi M.Z."/>
            <person name="Hellsten U."/>
            <person name="Hildebrand M."/>
            <person name="Jenkins B.D."/>
            <person name="Jurka J."/>
            <person name="Kapitonov V.V."/>
            <person name="Kroger N."/>
            <person name="Lau W.W."/>
            <person name="Lane T.W."/>
            <person name="Larimer F.W."/>
            <person name="Lippmeier J.C."/>
            <person name="Lucas S."/>
            <person name="Medina M."/>
            <person name="Montsant A."/>
            <person name="Obornik M."/>
            <person name="Parker M.S."/>
            <person name="Palenik B."/>
            <person name="Pazour G.J."/>
            <person name="Richardson P.M."/>
            <person name="Rynearson T.A."/>
            <person name="Saito M.A."/>
            <person name="Schwartz D.C."/>
            <person name="Thamatrakoln K."/>
            <person name="Valentin K."/>
            <person name="Vardi A."/>
            <person name="Wilkerson F.P."/>
            <person name="Rokhsar D.S."/>
        </authorList>
    </citation>
    <scope>NUCLEOTIDE SEQUENCE [LARGE SCALE GENOMIC DNA]</scope>
    <source>
        <strain evidence="2 3">CCMP1335</strain>
    </source>
</reference>
<dbReference type="PaxDb" id="35128-Thaps11545"/>
<dbReference type="InParanoid" id="B8CEU8"/>